<dbReference type="Pfam" id="PF02485">
    <property type="entry name" value="Branch"/>
    <property type="match status" value="1"/>
</dbReference>
<dbReference type="AlphaFoldDB" id="A0A9K3NWF7"/>
<evidence type="ECO:0000313" key="6">
    <source>
        <dbReference type="EMBL" id="KAF5815061.1"/>
    </source>
</evidence>
<dbReference type="InterPro" id="IPR003406">
    <property type="entry name" value="Glyco_trans_14"/>
</dbReference>
<dbReference type="InterPro" id="IPR044610">
    <property type="entry name" value="GLCAT14A/B/C"/>
</dbReference>
<comment type="caution">
    <text evidence="6">The sequence shown here is derived from an EMBL/GenBank/DDBJ whole genome shotgun (WGS) entry which is preliminary data.</text>
</comment>
<accession>A0A9K3NWF7</accession>
<proteinExistence type="predicted"/>
<reference evidence="6" key="1">
    <citation type="journal article" date="2017" name="Nature">
        <title>The sunflower genome provides insights into oil metabolism, flowering and Asterid evolution.</title>
        <authorList>
            <person name="Badouin H."/>
            <person name="Gouzy J."/>
            <person name="Grassa C.J."/>
            <person name="Murat F."/>
            <person name="Staton S.E."/>
            <person name="Cottret L."/>
            <person name="Lelandais-Briere C."/>
            <person name="Owens G.L."/>
            <person name="Carrere S."/>
            <person name="Mayjonade B."/>
            <person name="Legrand L."/>
            <person name="Gill N."/>
            <person name="Kane N.C."/>
            <person name="Bowers J.E."/>
            <person name="Hubner S."/>
            <person name="Bellec A."/>
            <person name="Berard A."/>
            <person name="Berges H."/>
            <person name="Blanchet N."/>
            <person name="Boniface M.C."/>
            <person name="Brunel D."/>
            <person name="Catrice O."/>
            <person name="Chaidir N."/>
            <person name="Claudel C."/>
            <person name="Donnadieu C."/>
            <person name="Faraut T."/>
            <person name="Fievet G."/>
            <person name="Helmstetter N."/>
            <person name="King M."/>
            <person name="Knapp S.J."/>
            <person name="Lai Z."/>
            <person name="Le Paslier M.C."/>
            <person name="Lippi Y."/>
            <person name="Lorenzon L."/>
            <person name="Mandel J.R."/>
            <person name="Marage G."/>
            <person name="Marchand G."/>
            <person name="Marquand E."/>
            <person name="Bret-Mestries E."/>
            <person name="Morien E."/>
            <person name="Nambeesan S."/>
            <person name="Nguyen T."/>
            <person name="Pegot-Espagnet P."/>
            <person name="Pouilly N."/>
            <person name="Raftis F."/>
            <person name="Sallet E."/>
            <person name="Schiex T."/>
            <person name="Thomas J."/>
            <person name="Vandecasteele C."/>
            <person name="Vares D."/>
            <person name="Vear F."/>
            <person name="Vautrin S."/>
            <person name="Crespi M."/>
            <person name="Mangin B."/>
            <person name="Burke J.M."/>
            <person name="Salse J."/>
            <person name="Munos S."/>
            <person name="Vincourt P."/>
            <person name="Rieseberg L.H."/>
            <person name="Langlade N.B."/>
        </authorList>
    </citation>
    <scope>NUCLEOTIDE SEQUENCE</scope>
    <source>
        <tissue evidence="6">Leaves</tissue>
    </source>
</reference>
<dbReference type="Gramene" id="mRNA:HanXRQr2_Chr03g0118571">
    <property type="protein sequence ID" value="CDS:HanXRQr2_Chr03g0118571.1"/>
    <property type="gene ID" value="HanXRQr2_Chr03g0118571"/>
</dbReference>
<dbReference type="EMBL" id="MNCJ02000318">
    <property type="protein sequence ID" value="KAF5815061.1"/>
    <property type="molecule type" value="Genomic_DNA"/>
</dbReference>
<dbReference type="GO" id="GO:0015020">
    <property type="term" value="F:glucuronosyltransferase activity"/>
    <property type="evidence" value="ECO:0007669"/>
    <property type="project" value="InterPro"/>
</dbReference>
<evidence type="ECO:0000256" key="3">
    <source>
        <dbReference type="ARBA" id="ARBA00022679"/>
    </source>
</evidence>
<keyword evidence="2" id="KW-0328">Glycosyltransferase</keyword>
<keyword evidence="5" id="KW-0325">Glycoprotein</keyword>
<comment type="subcellular location">
    <subcellularLocation>
        <location evidence="1">Membrane</location>
        <topology evidence="1">Single-pass type II membrane protein</topology>
    </subcellularLocation>
</comment>
<gene>
    <name evidence="6" type="ORF">HanXRQr2_Chr03g0118571</name>
</gene>
<evidence type="ECO:0000256" key="1">
    <source>
        <dbReference type="ARBA" id="ARBA00004606"/>
    </source>
</evidence>
<sequence>MASEKKLILTLFIASFISLLIFISSIHVSSSSYKLYANVCRGRGHPPAFAYYIPGTCGDAERIFRLLLAVYHPRNRYLLHIGTDGDGDERRKLSVMVRSVPAVRAFGNIDVIGKPDATTFM</sequence>
<dbReference type="Proteomes" id="UP000215914">
    <property type="component" value="Unassembled WGS sequence"/>
</dbReference>
<organism evidence="6 7">
    <name type="scientific">Helianthus annuus</name>
    <name type="common">Common sunflower</name>
    <dbReference type="NCBI Taxonomy" id="4232"/>
    <lineage>
        <taxon>Eukaryota</taxon>
        <taxon>Viridiplantae</taxon>
        <taxon>Streptophyta</taxon>
        <taxon>Embryophyta</taxon>
        <taxon>Tracheophyta</taxon>
        <taxon>Spermatophyta</taxon>
        <taxon>Magnoliopsida</taxon>
        <taxon>eudicotyledons</taxon>
        <taxon>Gunneridae</taxon>
        <taxon>Pentapetalae</taxon>
        <taxon>asterids</taxon>
        <taxon>campanulids</taxon>
        <taxon>Asterales</taxon>
        <taxon>Asteraceae</taxon>
        <taxon>Asteroideae</taxon>
        <taxon>Heliantheae alliance</taxon>
        <taxon>Heliantheae</taxon>
        <taxon>Helianthus</taxon>
    </lineage>
</organism>
<name>A0A9K3NWF7_HELAN</name>
<keyword evidence="7" id="KW-1185">Reference proteome</keyword>
<keyword evidence="4" id="KW-0472">Membrane</keyword>
<evidence type="ECO:0000313" key="7">
    <source>
        <dbReference type="Proteomes" id="UP000215914"/>
    </source>
</evidence>
<evidence type="ECO:0000256" key="5">
    <source>
        <dbReference type="ARBA" id="ARBA00023180"/>
    </source>
</evidence>
<protein>
    <submittedName>
        <fullName evidence="6">Glycosyl transferase, family 14</fullName>
    </submittedName>
</protein>
<dbReference type="PANTHER" id="PTHR45719">
    <property type="entry name" value="GLYCOSYLTRANSFERASE"/>
    <property type="match status" value="1"/>
</dbReference>
<evidence type="ECO:0000256" key="2">
    <source>
        <dbReference type="ARBA" id="ARBA00022676"/>
    </source>
</evidence>
<evidence type="ECO:0000256" key="4">
    <source>
        <dbReference type="ARBA" id="ARBA00023136"/>
    </source>
</evidence>
<reference evidence="6" key="2">
    <citation type="submission" date="2020-06" db="EMBL/GenBank/DDBJ databases">
        <title>Helianthus annuus Genome sequencing and assembly Release 2.</title>
        <authorList>
            <person name="Gouzy J."/>
            <person name="Langlade N."/>
            <person name="Munos S."/>
        </authorList>
    </citation>
    <scope>NUCLEOTIDE SEQUENCE</scope>
    <source>
        <tissue evidence="6">Leaves</tissue>
    </source>
</reference>
<keyword evidence="3 6" id="KW-0808">Transferase</keyword>
<dbReference type="PANTHER" id="PTHR45719:SF14">
    <property type="entry name" value="BETA-GLUCURONOSYLTRANSFERASE GLCAT14A"/>
    <property type="match status" value="1"/>
</dbReference>
<dbReference type="GO" id="GO:0016020">
    <property type="term" value="C:membrane"/>
    <property type="evidence" value="ECO:0007669"/>
    <property type="project" value="UniProtKB-SubCell"/>
</dbReference>